<protein>
    <submittedName>
        <fullName evidence="2">Uncharacterized protein</fullName>
    </submittedName>
</protein>
<evidence type="ECO:0000313" key="2">
    <source>
        <dbReference type="EMBL" id="CAD7057364.1"/>
    </source>
</evidence>
<name>A0ABM8Q010_9HYPH</name>
<gene>
    <name evidence="2" type="ORF">RHAB21_01139</name>
</gene>
<accession>A0ABM8Q010</accession>
<dbReference type="Proteomes" id="UP000601041">
    <property type="component" value="Unassembled WGS sequence"/>
</dbReference>
<keyword evidence="3" id="KW-1185">Reference proteome</keyword>
<evidence type="ECO:0000313" key="3">
    <source>
        <dbReference type="Proteomes" id="UP000601041"/>
    </source>
</evidence>
<organism evidence="2 3">
    <name type="scientific">Pseudorhizobium halotolerans</name>
    <dbReference type="NCBI Taxonomy" id="1233081"/>
    <lineage>
        <taxon>Bacteria</taxon>
        <taxon>Pseudomonadati</taxon>
        <taxon>Pseudomonadota</taxon>
        <taxon>Alphaproteobacteria</taxon>
        <taxon>Hyphomicrobiales</taxon>
        <taxon>Rhizobiaceae</taxon>
        <taxon>Rhizobium/Agrobacterium group</taxon>
        <taxon>Pseudorhizobium</taxon>
    </lineage>
</organism>
<evidence type="ECO:0000256" key="1">
    <source>
        <dbReference type="SAM" id="MobiDB-lite"/>
    </source>
</evidence>
<reference evidence="2 3" key="1">
    <citation type="submission" date="2020-11" db="EMBL/GenBank/DDBJ databases">
        <authorList>
            <person name="Lassalle F."/>
        </authorList>
    </citation>
    <scope>NUCLEOTIDE SEQUENCE [LARGE SCALE GENOMIC DNA]</scope>
    <source>
        <strain evidence="2 3">AB21</strain>
    </source>
</reference>
<comment type="caution">
    <text evidence="2">The sequence shown here is derived from an EMBL/GenBank/DDBJ whole genome shotgun (WGS) entry which is preliminary data.</text>
</comment>
<feature type="region of interest" description="Disordered" evidence="1">
    <location>
        <begin position="169"/>
        <end position="190"/>
    </location>
</feature>
<sequence length="190" mass="20654">MTEPSHLGRIGAGLTGCCIAICLQVIAAAGQAEIVQRDSRQAAIAFAEHVEAMIATLPVEREHFEMRINRCEGAKGEMRDDIYAVWIGTRLVAEQDNADRVLVAVLDDWRARGWAITRNRLLDNDGINIASVDPVTGNSHSLDSGFAPHPRRYIVGYFSTACLQEPSGTAAFGPIGRNEPRPESTATRSP</sequence>
<dbReference type="EMBL" id="CABFWE030000019">
    <property type="protein sequence ID" value="CAD7057364.1"/>
    <property type="molecule type" value="Genomic_DNA"/>
</dbReference>
<dbReference type="RefSeq" id="WP_142590192.1">
    <property type="nucleotide sequence ID" value="NZ_CABFWE030000019.1"/>
</dbReference>
<proteinExistence type="predicted"/>